<dbReference type="KEGG" id="psd:DSC_11690"/>
<protein>
    <submittedName>
        <fullName evidence="2">Slp family outer membrane protein</fullName>
    </submittedName>
</protein>
<proteinExistence type="predicted"/>
<evidence type="ECO:0000256" key="1">
    <source>
        <dbReference type="SAM" id="SignalP"/>
    </source>
</evidence>
<dbReference type="Proteomes" id="UP000005870">
    <property type="component" value="Chromosome"/>
</dbReference>
<dbReference type="AlphaFoldDB" id="G7UQH9"/>
<feature type="signal peptide" evidence="1">
    <location>
        <begin position="1"/>
        <end position="23"/>
    </location>
</feature>
<dbReference type="PIRSF" id="PIRSF004982">
    <property type="entry name" value="SlP"/>
    <property type="match status" value="1"/>
</dbReference>
<dbReference type="STRING" id="1045855.DSC_11690"/>
<dbReference type="eggNOG" id="COG3065">
    <property type="taxonomic scope" value="Bacteria"/>
</dbReference>
<evidence type="ECO:0000313" key="3">
    <source>
        <dbReference type="Proteomes" id="UP000005870"/>
    </source>
</evidence>
<dbReference type="Pfam" id="PF03843">
    <property type="entry name" value="Slp"/>
    <property type="match status" value="1"/>
</dbReference>
<reference evidence="2 3" key="1">
    <citation type="journal article" date="2012" name="J. Bacteriol.">
        <title>Complete Genome Sequence of the BTEX-Degrading Bacterium Pseudoxanthomonas spadix BD-a59.</title>
        <authorList>
            <person name="Lee S.H."/>
            <person name="Jin H.M."/>
            <person name="Lee H.J."/>
            <person name="Kim J.M."/>
            <person name="Jeon C.O."/>
        </authorList>
    </citation>
    <scope>NUCLEOTIDE SEQUENCE [LARGE SCALE GENOMIC DNA]</scope>
    <source>
        <strain evidence="2 3">BD-a59</strain>
    </source>
</reference>
<name>G7UQH9_PSEUP</name>
<organism evidence="2 3">
    <name type="scientific">Pseudoxanthomonas spadix (strain BD-a59)</name>
    <dbReference type="NCBI Taxonomy" id="1045855"/>
    <lineage>
        <taxon>Bacteria</taxon>
        <taxon>Pseudomonadati</taxon>
        <taxon>Pseudomonadota</taxon>
        <taxon>Gammaproteobacteria</taxon>
        <taxon>Lysobacterales</taxon>
        <taxon>Lysobacteraceae</taxon>
        <taxon>Pseudoxanthomonas</taxon>
    </lineage>
</organism>
<gene>
    <name evidence="2" type="ordered locus">DSC_11690</name>
</gene>
<dbReference type="RefSeq" id="WP_014161155.1">
    <property type="nucleotide sequence ID" value="NC_016147.2"/>
</dbReference>
<dbReference type="GO" id="GO:0019867">
    <property type="term" value="C:outer membrane"/>
    <property type="evidence" value="ECO:0007669"/>
    <property type="project" value="InterPro"/>
</dbReference>
<dbReference type="InterPro" id="IPR004658">
    <property type="entry name" value="OMP_Slp"/>
</dbReference>
<keyword evidence="1" id="KW-0732">Signal</keyword>
<dbReference type="PROSITE" id="PS51257">
    <property type="entry name" value="PROKAR_LIPOPROTEIN"/>
    <property type="match status" value="1"/>
</dbReference>
<evidence type="ECO:0000313" key="2">
    <source>
        <dbReference type="EMBL" id="AER56982.1"/>
    </source>
</evidence>
<dbReference type="HOGENOM" id="CLU_100924_1_1_6"/>
<keyword evidence="3" id="KW-1185">Reference proteome</keyword>
<dbReference type="EMBL" id="CP003093">
    <property type="protein sequence ID" value="AER56982.1"/>
    <property type="molecule type" value="Genomic_DNA"/>
</dbReference>
<feature type="chain" id="PRO_5003504272" evidence="1">
    <location>
        <begin position="24"/>
        <end position="183"/>
    </location>
</feature>
<accession>G7UQH9</accession>
<sequence length="183" mass="20231">MNTRSSVRLLAAAALALLLGACATAPKPLRGQFPSITPLDAVSGTQQVGAQVRWGGRIVETKPGPHSTCFQVISSPLSATGRPLRDAPDATDGRFIACRAGFYDPAIFAEGREVTFIGRIEGMENARIGDYDYRLPRVAADVVYLWPQIREVEVRPYYPSPYYYDPFWGPGWWGPGWGPRWGW</sequence>
<dbReference type="OrthoDB" id="5295757at2"/>
<dbReference type="PANTHER" id="PTHR37530:SF1">
    <property type="entry name" value="OUTER MEMBRANE PROTEIN SLP"/>
    <property type="match status" value="1"/>
</dbReference>
<dbReference type="PANTHER" id="PTHR37530">
    <property type="entry name" value="OUTER MEMBRANE PROTEIN SLP"/>
    <property type="match status" value="1"/>
</dbReference>